<dbReference type="NCBIfam" id="TIGR01640">
    <property type="entry name" value="F_box_assoc_1"/>
    <property type="match status" value="1"/>
</dbReference>
<accession>A0AAW1YM54</accession>
<dbReference type="InterPro" id="IPR013187">
    <property type="entry name" value="F-box-assoc_dom_typ3"/>
</dbReference>
<comment type="caution">
    <text evidence="2">The sequence shown here is derived from an EMBL/GenBank/DDBJ whole genome shotgun (WGS) entry which is preliminary data.</text>
</comment>
<dbReference type="AlphaFoldDB" id="A0AAW1YM54"/>
<protein>
    <recommendedName>
        <fullName evidence="1">F-box domain-containing protein</fullName>
    </recommendedName>
</protein>
<dbReference type="Pfam" id="PF08268">
    <property type="entry name" value="FBA_3"/>
    <property type="match status" value="1"/>
</dbReference>
<dbReference type="SUPFAM" id="SSF81383">
    <property type="entry name" value="F-box domain"/>
    <property type="match status" value="1"/>
</dbReference>
<dbReference type="Pfam" id="PF00646">
    <property type="entry name" value="F-box"/>
    <property type="match status" value="1"/>
</dbReference>
<evidence type="ECO:0000313" key="3">
    <source>
        <dbReference type="Proteomes" id="UP001457282"/>
    </source>
</evidence>
<dbReference type="Gene3D" id="1.20.1280.50">
    <property type="match status" value="1"/>
</dbReference>
<keyword evidence="3" id="KW-1185">Reference proteome</keyword>
<dbReference type="InterPro" id="IPR001810">
    <property type="entry name" value="F-box_dom"/>
</dbReference>
<gene>
    <name evidence="2" type="ORF">M0R45_005341</name>
</gene>
<dbReference type="InterPro" id="IPR017451">
    <property type="entry name" value="F-box-assoc_interact_dom"/>
</dbReference>
<feature type="domain" description="F-box" evidence="1">
    <location>
        <begin position="12"/>
        <end position="57"/>
    </location>
</feature>
<evidence type="ECO:0000259" key="1">
    <source>
        <dbReference type="PROSITE" id="PS50181"/>
    </source>
</evidence>
<dbReference type="EMBL" id="JBEDUW010000001">
    <property type="protein sequence ID" value="KAK9949830.1"/>
    <property type="molecule type" value="Genomic_DNA"/>
</dbReference>
<dbReference type="PROSITE" id="PS50181">
    <property type="entry name" value="FBOX"/>
    <property type="match status" value="1"/>
</dbReference>
<sequence length="393" mass="45522">MKIQKDWGVEEELPEEIIEKILLKMAIKELIRCSAVCKSWNSLIKNPRFIQTHFKNQTDDDNSEPLLLLSSFESDDLHRDDPAALFGHYSNLLNPIHNHNKSNPTNRLSYRVVGTCNGLVCICSYRDPCLPVILWNPSIRKFRFLPSPSRSSRRSRTTDCDWNENYFFGYDSRINDYKVVRIVKESYLGPTVEVEVWSLARGGAWKRLQNNVPAGFAPHLYDHACVKGAFHWVQGHETNQAEEEKEFVFLIVAWDVVDESFRNVEIRQAKRKCKPFISRYHGDGDQCRLALFEDLGYSSFDLWVMMEYGVAESWTKLFNICLLASPREGHYIRPFGFTKSGQVVGIFNDGTLKSYDPKDKQLKDFGNPEYVYLFMDSFVESLVLLGQTNVFSY</sequence>
<dbReference type="PANTHER" id="PTHR31672:SF10">
    <property type="entry name" value="F-BOX DOMAIN-CONTAINING PROTEIN"/>
    <property type="match status" value="1"/>
</dbReference>
<dbReference type="PANTHER" id="PTHR31672">
    <property type="entry name" value="BNACNNG10540D PROTEIN"/>
    <property type="match status" value="1"/>
</dbReference>
<organism evidence="2 3">
    <name type="scientific">Rubus argutus</name>
    <name type="common">Southern blackberry</name>
    <dbReference type="NCBI Taxonomy" id="59490"/>
    <lineage>
        <taxon>Eukaryota</taxon>
        <taxon>Viridiplantae</taxon>
        <taxon>Streptophyta</taxon>
        <taxon>Embryophyta</taxon>
        <taxon>Tracheophyta</taxon>
        <taxon>Spermatophyta</taxon>
        <taxon>Magnoliopsida</taxon>
        <taxon>eudicotyledons</taxon>
        <taxon>Gunneridae</taxon>
        <taxon>Pentapetalae</taxon>
        <taxon>rosids</taxon>
        <taxon>fabids</taxon>
        <taxon>Rosales</taxon>
        <taxon>Rosaceae</taxon>
        <taxon>Rosoideae</taxon>
        <taxon>Rosoideae incertae sedis</taxon>
        <taxon>Rubus</taxon>
    </lineage>
</organism>
<reference evidence="2 3" key="1">
    <citation type="journal article" date="2023" name="G3 (Bethesda)">
        <title>A chromosome-length genome assembly and annotation of blackberry (Rubus argutus, cv. 'Hillquist').</title>
        <authorList>
            <person name="Bruna T."/>
            <person name="Aryal R."/>
            <person name="Dudchenko O."/>
            <person name="Sargent D.J."/>
            <person name="Mead D."/>
            <person name="Buti M."/>
            <person name="Cavallini A."/>
            <person name="Hytonen T."/>
            <person name="Andres J."/>
            <person name="Pham M."/>
            <person name="Weisz D."/>
            <person name="Mascagni F."/>
            <person name="Usai G."/>
            <person name="Natali L."/>
            <person name="Bassil N."/>
            <person name="Fernandez G.E."/>
            <person name="Lomsadze A."/>
            <person name="Armour M."/>
            <person name="Olukolu B."/>
            <person name="Poorten T."/>
            <person name="Britton C."/>
            <person name="Davik J."/>
            <person name="Ashrafi H."/>
            <person name="Aiden E.L."/>
            <person name="Borodovsky M."/>
            <person name="Worthington M."/>
        </authorList>
    </citation>
    <scope>NUCLEOTIDE SEQUENCE [LARGE SCALE GENOMIC DNA]</scope>
    <source>
        <strain evidence="2">PI 553951</strain>
    </source>
</reference>
<dbReference type="InterPro" id="IPR050796">
    <property type="entry name" value="SCF_F-box_component"/>
</dbReference>
<dbReference type="InterPro" id="IPR036047">
    <property type="entry name" value="F-box-like_dom_sf"/>
</dbReference>
<dbReference type="Proteomes" id="UP001457282">
    <property type="component" value="Unassembled WGS sequence"/>
</dbReference>
<dbReference type="SMART" id="SM00256">
    <property type="entry name" value="FBOX"/>
    <property type="match status" value="1"/>
</dbReference>
<evidence type="ECO:0000313" key="2">
    <source>
        <dbReference type="EMBL" id="KAK9949830.1"/>
    </source>
</evidence>
<name>A0AAW1YM54_RUBAR</name>
<proteinExistence type="predicted"/>